<dbReference type="OrthoDB" id="670562at2"/>
<comment type="caution">
    <text evidence="2">The sequence shown here is derived from an EMBL/GenBank/DDBJ whole genome shotgun (WGS) entry which is preliminary data.</text>
</comment>
<feature type="transmembrane region" description="Helical" evidence="1">
    <location>
        <begin position="108"/>
        <end position="130"/>
    </location>
</feature>
<keyword evidence="1" id="KW-0812">Transmembrane</keyword>
<evidence type="ECO:0000313" key="3">
    <source>
        <dbReference type="Proteomes" id="UP000282184"/>
    </source>
</evidence>
<keyword evidence="1" id="KW-1133">Transmembrane helix</keyword>
<keyword evidence="1" id="KW-0472">Membrane</keyword>
<feature type="transmembrane region" description="Helical" evidence="1">
    <location>
        <begin position="77"/>
        <end position="96"/>
    </location>
</feature>
<gene>
    <name evidence="2" type="ORF">EJV47_14650</name>
</gene>
<proteinExistence type="predicted"/>
<feature type="transmembrane region" description="Helical" evidence="1">
    <location>
        <begin position="44"/>
        <end position="65"/>
    </location>
</feature>
<dbReference type="Proteomes" id="UP000282184">
    <property type="component" value="Unassembled WGS sequence"/>
</dbReference>
<dbReference type="AlphaFoldDB" id="A0A431U1M9"/>
<dbReference type="EMBL" id="RXOF01000008">
    <property type="protein sequence ID" value="RTQ49011.1"/>
    <property type="molecule type" value="Genomic_DNA"/>
</dbReference>
<sequence length="135" mass="15201">MVLQLKLVGGLLVLLALVHAGFPRYFSWAAELRTVSLINRQMMYIHTLFLAVALLLMGLLCLSSAPELTGTVLGRRVCLGLGLFWLLRLLVQFFGYSAALWRGKRFETVVHVLFILLWSYLTMVFLVVGLEVTSN</sequence>
<evidence type="ECO:0000313" key="2">
    <source>
        <dbReference type="EMBL" id="RTQ49011.1"/>
    </source>
</evidence>
<evidence type="ECO:0000256" key="1">
    <source>
        <dbReference type="SAM" id="Phobius"/>
    </source>
</evidence>
<keyword evidence="3" id="KW-1185">Reference proteome</keyword>
<reference evidence="2 3" key="1">
    <citation type="submission" date="2018-12" db="EMBL/GenBank/DDBJ databases">
        <title>Hymenobacter gummosus sp. nov., isolated from a spring.</title>
        <authorList>
            <person name="Nie L."/>
        </authorList>
    </citation>
    <scope>NUCLEOTIDE SEQUENCE [LARGE SCALE GENOMIC DNA]</scope>
    <source>
        <strain evidence="2 3">KCTC 52166</strain>
    </source>
</reference>
<name>A0A431U1M9_9BACT</name>
<accession>A0A431U1M9</accession>
<protein>
    <submittedName>
        <fullName evidence="2">Uncharacterized protein</fullName>
    </submittedName>
</protein>
<organism evidence="2 3">
    <name type="scientific">Hymenobacter gummosus</name>
    <dbReference type="NCBI Taxonomy" id="1776032"/>
    <lineage>
        <taxon>Bacteria</taxon>
        <taxon>Pseudomonadati</taxon>
        <taxon>Bacteroidota</taxon>
        <taxon>Cytophagia</taxon>
        <taxon>Cytophagales</taxon>
        <taxon>Hymenobacteraceae</taxon>
        <taxon>Hymenobacter</taxon>
    </lineage>
</organism>